<evidence type="ECO:0000313" key="3">
    <source>
        <dbReference type="Proteomes" id="UP001568698"/>
    </source>
</evidence>
<keyword evidence="1" id="KW-0560">Oxidoreductase</keyword>
<comment type="caution">
    <text evidence="2">The sequence shown here is derived from an EMBL/GenBank/DDBJ whole genome shotgun (WGS) entry which is preliminary data.</text>
</comment>
<dbReference type="InterPro" id="IPR042204">
    <property type="entry name" value="2Fe-2S-bd_N"/>
</dbReference>
<keyword evidence="3" id="KW-1185">Reference proteome</keyword>
<gene>
    <name evidence="2" type="ORF">AB6M95_04865</name>
</gene>
<dbReference type="Proteomes" id="UP001568698">
    <property type="component" value="Unassembled WGS sequence"/>
</dbReference>
<reference evidence="2 3" key="1">
    <citation type="submission" date="2024-08" db="EMBL/GenBank/DDBJ databases">
        <title>Sulfate-reducing bacteria isolated from formation water of the oil field in Kazakhstan and description of Pseudodesulfovibrio sp.</title>
        <authorList>
            <person name="Bidzhieva S.K."/>
            <person name="Tourova T.P."/>
            <person name="Grouzdev D.S."/>
            <person name="Beletsky A.V."/>
            <person name="Sokolova D.S."/>
            <person name="Samigullina S.R."/>
            <person name="Poltaraus A.B."/>
            <person name="Avtukh A.N."/>
            <person name="Tereshina V.M."/>
            <person name="Zhaparov N.S."/>
            <person name="Mardanov A.V."/>
            <person name="Nazina T.N."/>
        </authorList>
    </citation>
    <scope>NUCLEOTIDE SEQUENCE [LARGE SCALE GENOMIC DNA]</scope>
    <source>
        <strain evidence="2 3">9FUS</strain>
    </source>
</reference>
<dbReference type="InterPro" id="IPR036010">
    <property type="entry name" value="2Fe-2S_ferredoxin-like_sf"/>
</dbReference>
<organism evidence="2 3">
    <name type="scientific">Pseudodesulfovibrio karagichevae</name>
    <dbReference type="NCBI Taxonomy" id="3239305"/>
    <lineage>
        <taxon>Bacteria</taxon>
        <taxon>Pseudomonadati</taxon>
        <taxon>Thermodesulfobacteriota</taxon>
        <taxon>Desulfovibrionia</taxon>
        <taxon>Desulfovibrionales</taxon>
        <taxon>Desulfovibrionaceae</taxon>
    </lineage>
</organism>
<protein>
    <submittedName>
        <fullName evidence="2">(2Fe-2S)-binding protein</fullName>
    </submittedName>
</protein>
<dbReference type="SUPFAM" id="SSF54292">
    <property type="entry name" value="2Fe-2S ferredoxin-like"/>
    <property type="match status" value="1"/>
</dbReference>
<dbReference type="RefSeq" id="WP_371385612.1">
    <property type="nucleotide sequence ID" value="NZ_JBGLYH010000008.1"/>
</dbReference>
<dbReference type="Pfam" id="PF13510">
    <property type="entry name" value="Fer2_4"/>
    <property type="match status" value="1"/>
</dbReference>
<evidence type="ECO:0000256" key="1">
    <source>
        <dbReference type="ARBA" id="ARBA00023002"/>
    </source>
</evidence>
<sequence length="101" mass="11083">MLKRLHENKPGVDRVNIIFEGERLEVPATETVIAAVMAAGAVFNRSSPISGAHRAAYCHMGVCYECLMEINGVPNQQACKIQVQEGMIVNRQRGAKDVTNE</sequence>
<evidence type="ECO:0000313" key="2">
    <source>
        <dbReference type="EMBL" id="MEZ7196072.1"/>
    </source>
</evidence>
<name>A0ABV4JZB9_9BACT</name>
<dbReference type="EMBL" id="JBGLYH010000008">
    <property type="protein sequence ID" value="MEZ7196072.1"/>
    <property type="molecule type" value="Genomic_DNA"/>
</dbReference>
<proteinExistence type="predicted"/>
<accession>A0ABV4JZB9</accession>
<dbReference type="Gene3D" id="3.10.20.440">
    <property type="entry name" value="2Fe-2S iron-sulphur cluster binding domain, sarcosine oxidase, alpha subunit, N-terminal domain"/>
    <property type="match status" value="1"/>
</dbReference>